<dbReference type="EMBL" id="BMAW01106967">
    <property type="protein sequence ID" value="GFT26906.1"/>
    <property type="molecule type" value="Genomic_DNA"/>
</dbReference>
<proteinExistence type="predicted"/>
<reference evidence="1" key="1">
    <citation type="submission" date="2020-08" db="EMBL/GenBank/DDBJ databases">
        <title>Multicomponent nature underlies the extraordinary mechanical properties of spider dragline silk.</title>
        <authorList>
            <person name="Kono N."/>
            <person name="Nakamura H."/>
            <person name="Mori M."/>
            <person name="Yoshida Y."/>
            <person name="Ohtoshi R."/>
            <person name="Malay A.D."/>
            <person name="Moran D.A.P."/>
            <person name="Tomita M."/>
            <person name="Numata K."/>
            <person name="Arakawa K."/>
        </authorList>
    </citation>
    <scope>NUCLEOTIDE SEQUENCE</scope>
</reference>
<gene>
    <name evidence="1" type="ORF">NPIL_148511</name>
</gene>
<evidence type="ECO:0000313" key="2">
    <source>
        <dbReference type="Proteomes" id="UP000887013"/>
    </source>
</evidence>
<accession>A0A8X6NQR4</accession>
<comment type="caution">
    <text evidence="1">The sequence shown here is derived from an EMBL/GenBank/DDBJ whole genome shotgun (WGS) entry which is preliminary data.</text>
</comment>
<protein>
    <submittedName>
        <fullName evidence="1">Uncharacterized protein</fullName>
    </submittedName>
</protein>
<dbReference type="AlphaFoldDB" id="A0A8X6NQR4"/>
<evidence type="ECO:0000313" key="1">
    <source>
        <dbReference type="EMBL" id="GFT26906.1"/>
    </source>
</evidence>
<dbReference type="Proteomes" id="UP000887013">
    <property type="component" value="Unassembled WGS sequence"/>
</dbReference>
<organism evidence="1 2">
    <name type="scientific">Nephila pilipes</name>
    <name type="common">Giant wood spider</name>
    <name type="synonym">Nephila maculata</name>
    <dbReference type="NCBI Taxonomy" id="299642"/>
    <lineage>
        <taxon>Eukaryota</taxon>
        <taxon>Metazoa</taxon>
        <taxon>Ecdysozoa</taxon>
        <taxon>Arthropoda</taxon>
        <taxon>Chelicerata</taxon>
        <taxon>Arachnida</taxon>
        <taxon>Araneae</taxon>
        <taxon>Araneomorphae</taxon>
        <taxon>Entelegynae</taxon>
        <taxon>Araneoidea</taxon>
        <taxon>Nephilidae</taxon>
        <taxon>Nephila</taxon>
    </lineage>
</organism>
<name>A0A8X6NQR4_NEPPI</name>
<sequence>MLQCLVIHSRKDGGVSRQDGFLTLATLPQLIRRRCFRAFVPSDSSVDKDGLINSIDPVRALLLSWSIIHCIRALTLSSHSLDMRMAASAVWREIALNIRAM</sequence>
<keyword evidence="2" id="KW-1185">Reference proteome</keyword>